<name>A0A314XN42_PRUYE</name>
<proteinExistence type="predicted"/>
<keyword evidence="2" id="KW-1185">Reference proteome</keyword>
<dbReference type="AlphaFoldDB" id="A0A314XN42"/>
<evidence type="ECO:0000313" key="2">
    <source>
        <dbReference type="Proteomes" id="UP000250321"/>
    </source>
</evidence>
<protein>
    <submittedName>
        <fullName evidence="1">Uncharacterized protein</fullName>
    </submittedName>
</protein>
<dbReference type="Proteomes" id="UP000250321">
    <property type="component" value="Unassembled WGS sequence"/>
</dbReference>
<gene>
    <name evidence="1" type="ORF">Pyn_11776</name>
</gene>
<accession>A0A314XN42</accession>
<reference evidence="1 2" key="1">
    <citation type="submission" date="2018-02" db="EMBL/GenBank/DDBJ databases">
        <title>Draft genome of wild Prunus yedoensis var. nudiflora.</title>
        <authorList>
            <person name="Baek S."/>
            <person name="Kim J.-H."/>
            <person name="Choi K."/>
            <person name="Kim G.-B."/>
            <person name="Cho A."/>
            <person name="Jang H."/>
            <person name="Shin C.-H."/>
            <person name="Yu H.-J."/>
            <person name="Mun J.-H."/>
        </authorList>
    </citation>
    <scope>NUCLEOTIDE SEQUENCE [LARGE SCALE GENOMIC DNA]</scope>
    <source>
        <strain evidence="2">cv. Jeju island</strain>
        <tissue evidence="1">Leaf</tissue>
    </source>
</reference>
<comment type="caution">
    <text evidence="1">The sequence shown here is derived from an EMBL/GenBank/DDBJ whole genome shotgun (WGS) entry which is preliminary data.</text>
</comment>
<dbReference type="EMBL" id="PJQY01002533">
    <property type="protein sequence ID" value="PQP92733.1"/>
    <property type="molecule type" value="Genomic_DNA"/>
</dbReference>
<sequence length="85" mass="9347">MASAQTLSWSLASIKSFAPLSATTPAPTLLTFTSILPLVKGYFYQNCVKHKEQMLVDGCRRSVALDSLHQDRTNPPCKFGSTRTN</sequence>
<evidence type="ECO:0000313" key="1">
    <source>
        <dbReference type="EMBL" id="PQP92733.1"/>
    </source>
</evidence>
<organism evidence="1 2">
    <name type="scientific">Prunus yedoensis var. nudiflora</name>
    <dbReference type="NCBI Taxonomy" id="2094558"/>
    <lineage>
        <taxon>Eukaryota</taxon>
        <taxon>Viridiplantae</taxon>
        <taxon>Streptophyta</taxon>
        <taxon>Embryophyta</taxon>
        <taxon>Tracheophyta</taxon>
        <taxon>Spermatophyta</taxon>
        <taxon>Magnoliopsida</taxon>
        <taxon>eudicotyledons</taxon>
        <taxon>Gunneridae</taxon>
        <taxon>Pentapetalae</taxon>
        <taxon>rosids</taxon>
        <taxon>fabids</taxon>
        <taxon>Rosales</taxon>
        <taxon>Rosaceae</taxon>
        <taxon>Amygdaloideae</taxon>
        <taxon>Amygdaleae</taxon>
        <taxon>Prunus</taxon>
    </lineage>
</organism>